<protein>
    <submittedName>
        <fullName evidence="2">Polyprotein</fullName>
    </submittedName>
</protein>
<dbReference type="OrthoDB" id="10055717at2759"/>
<dbReference type="Pfam" id="PF17919">
    <property type="entry name" value="RT_RNaseH_2"/>
    <property type="match status" value="1"/>
</dbReference>
<evidence type="ECO:0000313" key="3">
    <source>
        <dbReference type="Proteomes" id="UP000634136"/>
    </source>
</evidence>
<keyword evidence="3" id="KW-1185">Reference proteome</keyword>
<feature type="domain" description="Reverse transcriptase/retrotransposon-derived protein RNase H-like" evidence="1">
    <location>
        <begin position="116"/>
        <end position="170"/>
    </location>
</feature>
<name>A0A834X0T5_9FABA</name>
<proteinExistence type="predicted"/>
<gene>
    <name evidence="2" type="ORF">G2W53_010863</name>
</gene>
<sequence>MEAAKELIGAGIGKELQDYRLDYFLAYLMEAAKELIRAGIGKELQEAVNHKHGLEADISSGDEGLLQSLQAFAYVLFYLDIDLVRVSGNDRSNSLRGRKRKPIIVTIGLRILGDGKRILQTDASDEYWGAILIEEDKDQLYYCEHASGQFKDSEEHYHTTYKEILAVKRCHFEVQMDNSSFPRMLEFKGKVIPKKQLHRWKD</sequence>
<dbReference type="InterPro" id="IPR041577">
    <property type="entry name" value="RT_RNaseH_2"/>
</dbReference>
<dbReference type="InterPro" id="IPR043502">
    <property type="entry name" value="DNA/RNA_pol_sf"/>
</dbReference>
<dbReference type="AlphaFoldDB" id="A0A834X0T5"/>
<dbReference type="SUPFAM" id="SSF56672">
    <property type="entry name" value="DNA/RNA polymerases"/>
    <property type="match status" value="1"/>
</dbReference>
<comment type="caution">
    <text evidence="2">The sequence shown here is derived from an EMBL/GenBank/DDBJ whole genome shotgun (WGS) entry which is preliminary data.</text>
</comment>
<accession>A0A834X0T5</accession>
<dbReference type="EMBL" id="JAAIUW010000004">
    <property type="protein sequence ID" value="KAF7836004.1"/>
    <property type="molecule type" value="Genomic_DNA"/>
</dbReference>
<evidence type="ECO:0000259" key="1">
    <source>
        <dbReference type="Pfam" id="PF17919"/>
    </source>
</evidence>
<dbReference type="Proteomes" id="UP000634136">
    <property type="component" value="Unassembled WGS sequence"/>
</dbReference>
<evidence type="ECO:0000313" key="2">
    <source>
        <dbReference type="EMBL" id="KAF7836004.1"/>
    </source>
</evidence>
<reference evidence="2" key="1">
    <citation type="submission" date="2020-09" db="EMBL/GenBank/DDBJ databases">
        <title>Genome-Enabled Discovery of Anthraquinone Biosynthesis in Senna tora.</title>
        <authorList>
            <person name="Kang S.-H."/>
            <person name="Pandey R.P."/>
            <person name="Lee C.-M."/>
            <person name="Sim J.-S."/>
            <person name="Jeong J.-T."/>
            <person name="Choi B.-S."/>
            <person name="Jung M."/>
            <person name="Ginzburg D."/>
            <person name="Zhao K."/>
            <person name="Won S.Y."/>
            <person name="Oh T.-J."/>
            <person name="Yu Y."/>
            <person name="Kim N.-H."/>
            <person name="Lee O.R."/>
            <person name="Lee T.-H."/>
            <person name="Bashyal P."/>
            <person name="Kim T.-S."/>
            <person name="Lee W.-H."/>
            <person name="Kawkins C."/>
            <person name="Kim C.-K."/>
            <person name="Kim J.S."/>
            <person name="Ahn B.O."/>
            <person name="Rhee S.Y."/>
            <person name="Sohng J.K."/>
        </authorList>
    </citation>
    <scope>NUCLEOTIDE SEQUENCE</scope>
    <source>
        <tissue evidence="2">Leaf</tissue>
    </source>
</reference>
<organism evidence="2 3">
    <name type="scientific">Senna tora</name>
    <dbReference type="NCBI Taxonomy" id="362788"/>
    <lineage>
        <taxon>Eukaryota</taxon>
        <taxon>Viridiplantae</taxon>
        <taxon>Streptophyta</taxon>
        <taxon>Embryophyta</taxon>
        <taxon>Tracheophyta</taxon>
        <taxon>Spermatophyta</taxon>
        <taxon>Magnoliopsida</taxon>
        <taxon>eudicotyledons</taxon>
        <taxon>Gunneridae</taxon>
        <taxon>Pentapetalae</taxon>
        <taxon>rosids</taxon>
        <taxon>fabids</taxon>
        <taxon>Fabales</taxon>
        <taxon>Fabaceae</taxon>
        <taxon>Caesalpinioideae</taxon>
        <taxon>Cassia clade</taxon>
        <taxon>Senna</taxon>
    </lineage>
</organism>